<evidence type="ECO:0000313" key="1">
    <source>
        <dbReference type="EMBL" id="QOL19883.1"/>
    </source>
</evidence>
<dbReference type="InterPro" id="IPR032869">
    <property type="entry name" value="WHH_dom_containing"/>
</dbReference>
<dbReference type="Pfam" id="PF14414">
    <property type="entry name" value="WHH"/>
    <property type="match status" value="1"/>
</dbReference>
<dbReference type="AlphaFoldDB" id="A0A7L9RTD2"/>
<gene>
    <name evidence="1" type="ORF">CPBP_00654</name>
</gene>
<evidence type="ECO:0000313" key="2">
    <source>
        <dbReference type="Proteomes" id="UP000594001"/>
    </source>
</evidence>
<dbReference type="EMBL" id="CP054719">
    <property type="protein sequence ID" value="QOL19883.1"/>
    <property type="molecule type" value="Genomic_DNA"/>
</dbReference>
<protein>
    <submittedName>
        <fullName evidence="1">Toxin with DNase/tRNAse domain</fullName>
    </submittedName>
</protein>
<organism evidence="1 2">
    <name type="scientific">Candidatus Bodocaedibacter vickermanii</name>
    <dbReference type="NCBI Taxonomy" id="2741701"/>
    <lineage>
        <taxon>Bacteria</taxon>
        <taxon>Pseudomonadati</taxon>
        <taxon>Pseudomonadota</taxon>
        <taxon>Alphaproteobacteria</taxon>
        <taxon>Holosporales</taxon>
        <taxon>Candidatus Paracaedibacteraceae</taxon>
        <taxon>Candidatus Bodocaedibacter</taxon>
    </lineage>
</organism>
<dbReference type="Proteomes" id="UP000594001">
    <property type="component" value="Chromosome"/>
</dbReference>
<name>A0A7L9RTD2_9PROT</name>
<sequence>MHTGANCANGDAASLCDRSFATFDAVRKFEVHLPYEVWYNNKSPDHMKASTLKVKEALESGALKERDLANWIHESHALRGETLSASQLANEVAMVKDAIIRGETQIPGFTWHHHQETGRMELIPRWVHDTVKHSGGNSIWPINPAIRER</sequence>
<reference evidence="1 2" key="1">
    <citation type="submission" date="2020-06" db="EMBL/GenBank/DDBJ databases">
        <title>The endosymbiont of the kinetoplastid Bodo saltans is a Paracaedibacter-like alpha-proteobacterium possessing a putative toxin-antitoxin system.</title>
        <authorList>
            <person name="Midha S."/>
            <person name="Rigden D.J."/>
            <person name="Siozios S."/>
            <person name="Hurst G.D.D."/>
            <person name="Jackson A.P."/>
        </authorList>
    </citation>
    <scope>NUCLEOTIDE SEQUENCE [LARGE SCALE GENOMIC DNA]</scope>
    <source>
        <strain evidence="1">Lake Konstanz</strain>
    </source>
</reference>
<keyword evidence="2" id="KW-1185">Reference proteome</keyword>
<accession>A0A7L9RTD2</accession>
<dbReference type="RefSeq" id="WP_350331442.1">
    <property type="nucleotide sequence ID" value="NZ_CP054719.1"/>
</dbReference>
<proteinExistence type="predicted"/>
<dbReference type="KEGG" id="pbal:CPBP_00654"/>